<dbReference type="EMBL" id="CAWUPB010000936">
    <property type="protein sequence ID" value="CAK7333975.1"/>
    <property type="molecule type" value="Genomic_DNA"/>
</dbReference>
<reference evidence="1 2" key="1">
    <citation type="submission" date="2024-01" db="EMBL/GenBank/DDBJ databases">
        <authorList>
            <person name="Waweru B."/>
        </authorList>
    </citation>
    <scope>NUCLEOTIDE SEQUENCE [LARGE SCALE GENOMIC DNA]</scope>
</reference>
<sequence>MTDGIECLASRATLWFDTYSEGVKASLERRQSLNHVAINAARKQRLHASMTIYVESLWLGFIVISNANTH</sequence>
<protein>
    <submittedName>
        <fullName evidence="1">Uncharacterized protein</fullName>
    </submittedName>
</protein>
<name>A0AAV1RFU1_9ROSI</name>
<keyword evidence="2" id="KW-1185">Reference proteome</keyword>
<dbReference type="Proteomes" id="UP001314170">
    <property type="component" value="Unassembled WGS sequence"/>
</dbReference>
<accession>A0AAV1RFU1</accession>
<organism evidence="1 2">
    <name type="scientific">Dovyalis caffra</name>
    <dbReference type="NCBI Taxonomy" id="77055"/>
    <lineage>
        <taxon>Eukaryota</taxon>
        <taxon>Viridiplantae</taxon>
        <taxon>Streptophyta</taxon>
        <taxon>Embryophyta</taxon>
        <taxon>Tracheophyta</taxon>
        <taxon>Spermatophyta</taxon>
        <taxon>Magnoliopsida</taxon>
        <taxon>eudicotyledons</taxon>
        <taxon>Gunneridae</taxon>
        <taxon>Pentapetalae</taxon>
        <taxon>rosids</taxon>
        <taxon>fabids</taxon>
        <taxon>Malpighiales</taxon>
        <taxon>Salicaceae</taxon>
        <taxon>Flacourtieae</taxon>
        <taxon>Dovyalis</taxon>
    </lineage>
</organism>
<comment type="caution">
    <text evidence="1">The sequence shown here is derived from an EMBL/GenBank/DDBJ whole genome shotgun (WGS) entry which is preliminary data.</text>
</comment>
<evidence type="ECO:0000313" key="1">
    <source>
        <dbReference type="EMBL" id="CAK7333975.1"/>
    </source>
</evidence>
<proteinExistence type="predicted"/>
<gene>
    <name evidence="1" type="ORF">DCAF_LOCUS9715</name>
</gene>
<evidence type="ECO:0000313" key="2">
    <source>
        <dbReference type="Proteomes" id="UP001314170"/>
    </source>
</evidence>
<dbReference type="AlphaFoldDB" id="A0AAV1RFU1"/>